<keyword evidence="3" id="KW-1185">Reference proteome</keyword>
<protein>
    <submittedName>
        <fullName evidence="1">Uncharacterized protein</fullName>
    </submittedName>
</protein>
<dbReference type="EMBL" id="CAMXCT010003524">
    <property type="protein sequence ID" value="CAI4004896.1"/>
    <property type="molecule type" value="Genomic_DNA"/>
</dbReference>
<reference evidence="1" key="1">
    <citation type="submission" date="2022-10" db="EMBL/GenBank/DDBJ databases">
        <authorList>
            <person name="Chen Y."/>
            <person name="Dougan E. K."/>
            <person name="Chan C."/>
            <person name="Rhodes N."/>
            <person name="Thang M."/>
        </authorList>
    </citation>
    <scope>NUCLEOTIDE SEQUENCE</scope>
</reference>
<evidence type="ECO:0000313" key="3">
    <source>
        <dbReference type="Proteomes" id="UP001152797"/>
    </source>
</evidence>
<evidence type="ECO:0000313" key="2">
    <source>
        <dbReference type="EMBL" id="CAL1158271.1"/>
    </source>
</evidence>
<sequence>MPEYIKCFLGIMGLEVDTYDHLDSRKLVPYQCVMRRSDWEMAKPRFLEVFRLAKTAYRRCNGGTVAPGIQEAEAARKIPDVELGQEDVRHRTGRADPWVIRKTFLDVHEGPENGGRPERRPRTTKF</sequence>
<reference evidence="2" key="2">
    <citation type="submission" date="2024-04" db="EMBL/GenBank/DDBJ databases">
        <authorList>
            <person name="Chen Y."/>
            <person name="Shah S."/>
            <person name="Dougan E. K."/>
            <person name="Thang M."/>
            <person name="Chan C."/>
        </authorList>
    </citation>
    <scope>NUCLEOTIDE SEQUENCE [LARGE SCALE GENOMIC DNA]</scope>
</reference>
<dbReference type="AlphaFoldDB" id="A0A9P1D7Z4"/>
<evidence type="ECO:0000313" key="1">
    <source>
        <dbReference type="EMBL" id="CAI4004896.1"/>
    </source>
</evidence>
<name>A0A9P1D7Z4_9DINO</name>
<dbReference type="OrthoDB" id="406002at2759"/>
<comment type="caution">
    <text evidence="1">The sequence shown here is derived from an EMBL/GenBank/DDBJ whole genome shotgun (WGS) entry which is preliminary data.</text>
</comment>
<proteinExistence type="predicted"/>
<dbReference type="Proteomes" id="UP001152797">
    <property type="component" value="Unassembled WGS sequence"/>
</dbReference>
<gene>
    <name evidence="1" type="ORF">C1SCF055_LOCUS30663</name>
</gene>
<dbReference type="EMBL" id="CAMXCT030003524">
    <property type="protein sequence ID" value="CAL4792208.1"/>
    <property type="molecule type" value="Genomic_DNA"/>
</dbReference>
<dbReference type="EMBL" id="CAMXCT020003524">
    <property type="protein sequence ID" value="CAL1158271.1"/>
    <property type="molecule type" value="Genomic_DNA"/>
</dbReference>
<organism evidence="1">
    <name type="scientific">Cladocopium goreaui</name>
    <dbReference type="NCBI Taxonomy" id="2562237"/>
    <lineage>
        <taxon>Eukaryota</taxon>
        <taxon>Sar</taxon>
        <taxon>Alveolata</taxon>
        <taxon>Dinophyceae</taxon>
        <taxon>Suessiales</taxon>
        <taxon>Symbiodiniaceae</taxon>
        <taxon>Cladocopium</taxon>
    </lineage>
</organism>
<accession>A0A9P1D7Z4</accession>